<evidence type="ECO:0000313" key="1">
    <source>
        <dbReference type="EMBL" id="CAL2105017.1"/>
    </source>
</evidence>
<proteinExistence type="predicted"/>
<keyword evidence="2" id="KW-1185">Reference proteome</keyword>
<sequence>MKKYVFSIFVILIIIFNSSCRKDFTTIPSFGNLEFSRDTVFLDTIFTNIGSATYNLKVYNRSDQSITIPSIKLENGVNSNYRLNVDGTPGKEFKDIDLLANDSLYVFIETTIDFNSITDPLYIDKILFDNGNNQQDVDLVTLVQDAHFIFPYKTYFEPDQIPLSATDQIQGRFLKDSELNFTAEKPYVIYGYAAVPPNKTLTIEEGAQIHFHKNSGIIVYNDASIKANGTLDKKITFQGDRLEHRFDNIPGQWGTIWMRSGSKDNELTNIILKNGTIGLRVDGTNAIDTPTLTIKNSEIYNNSLFGMLGVNGNIKGENLVVANAGQSSFASIIGGVYNFTHATFANYWRNGLRKDPTVWLSDYFVSKDDNGQDVINVGDLAAANFTNCIIEGDNNVELLLDQKGSGLFNYNIKNCMFQFEDLNDTHKDNIHLNFEDITHYQNNIINGTPDFKNPSENEFFIGKNSDAINKAISTPLTLDLLGTDRASTPDIGAYQNSDF</sequence>
<accession>A0ABP1F9G8</accession>
<name>A0ABP1F9G8_9FLAO</name>
<dbReference type="EMBL" id="CAXJRC010000003">
    <property type="protein sequence ID" value="CAL2105017.1"/>
    <property type="molecule type" value="Genomic_DNA"/>
</dbReference>
<reference evidence="1 2" key="1">
    <citation type="submission" date="2024-05" db="EMBL/GenBank/DDBJ databases">
        <authorList>
            <person name="Duchaud E."/>
        </authorList>
    </citation>
    <scope>NUCLEOTIDE SEQUENCE [LARGE SCALE GENOMIC DNA]</scope>
    <source>
        <strain evidence="1">Ena-SAMPLE-TAB-13-05-2024-13:56:06:370-140305</strain>
    </source>
</reference>
<gene>
    <name evidence="1" type="ORF">T190115A13A_120012</name>
</gene>
<comment type="caution">
    <text evidence="1">The sequence shown here is derived from an EMBL/GenBank/DDBJ whole genome shotgun (WGS) entry which is preliminary data.</text>
</comment>
<organism evidence="1 2">
    <name type="scientific">Tenacibaculum vairaonense</name>
    <dbReference type="NCBI Taxonomy" id="3137860"/>
    <lineage>
        <taxon>Bacteria</taxon>
        <taxon>Pseudomonadati</taxon>
        <taxon>Bacteroidota</taxon>
        <taxon>Flavobacteriia</taxon>
        <taxon>Flavobacteriales</taxon>
        <taxon>Flavobacteriaceae</taxon>
        <taxon>Tenacibaculum</taxon>
    </lineage>
</organism>
<dbReference type="Proteomes" id="UP001497602">
    <property type="component" value="Unassembled WGS sequence"/>
</dbReference>
<dbReference type="RefSeq" id="WP_348736781.1">
    <property type="nucleotide sequence ID" value="NZ_CAXJRC010000003.1"/>
</dbReference>
<evidence type="ECO:0000313" key="2">
    <source>
        <dbReference type="Proteomes" id="UP001497602"/>
    </source>
</evidence>
<protein>
    <recommendedName>
        <fullName evidence="3">Right handed beta helix domain-containing protein</fullName>
    </recommendedName>
</protein>
<evidence type="ECO:0008006" key="3">
    <source>
        <dbReference type="Google" id="ProtNLM"/>
    </source>
</evidence>